<dbReference type="Proteomes" id="UP000198406">
    <property type="component" value="Unassembled WGS sequence"/>
</dbReference>
<dbReference type="InterPro" id="IPR018020">
    <property type="entry name" value="OHCU_decarboxylase"/>
</dbReference>
<keyword evidence="9" id="KW-0210">Decarboxylase</keyword>
<gene>
    <name evidence="17" type="ORF">FisN_4Lh253</name>
</gene>
<evidence type="ECO:0000256" key="1">
    <source>
        <dbReference type="ARBA" id="ARBA00001043"/>
    </source>
</evidence>
<organism evidence="17 18">
    <name type="scientific">Fistulifera solaris</name>
    <name type="common">Oleaginous diatom</name>
    <dbReference type="NCBI Taxonomy" id="1519565"/>
    <lineage>
        <taxon>Eukaryota</taxon>
        <taxon>Sar</taxon>
        <taxon>Stramenopiles</taxon>
        <taxon>Ochrophyta</taxon>
        <taxon>Bacillariophyta</taxon>
        <taxon>Bacillariophyceae</taxon>
        <taxon>Bacillariophycidae</taxon>
        <taxon>Naviculales</taxon>
        <taxon>Naviculaceae</taxon>
        <taxon>Fistulifera</taxon>
    </lineage>
</organism>
<evidence type="ECO:0000259" key="16">
    <source>
        <dbReference type="Pfam" id="PF09349"/>
    </source>
</evidence>
<dbReference type="PANTHER" id="PTHR43466:SF1">
    <property type="entry name" value="2-OXO-4-HYDROXY-4-CARBOXY-5-UREIDOIMIDAZOLINE DECARBOXYLASE-RELATED"/>
    <property type="match status" value="1"/>
</dbReference>
<dbReference type="GO" id="GO:0051997">
    <property type="term" value="F:2-oxo-4-hydroxy-4-carboxy-5-ureidoimidazoline decarboxylase activity"/>
    <property type="evidence" value="ECO:0007669"/>
    <property type="project" value="UniProtKB-EC"/>
</dbReference>
<evidence type="ECO:0000256" key="9">
    <source>
        <dbReference type="ARBA" id="ARBA00022793"/>
    </source>
</evidence>
<evidence type="ECO:0000256" key="6">
    <source>
        <dbReference type="ARBA" id="ARBA00012257"/>
    </source>
</evidence>
<dbReference type="CDD" id="cd05822">
    <property type="entry name" value="TLP_HIUase"/>
    <property type="match status" value="1"/>
</dbReference>
<dbReference type="InterPro" id="IPR023419">
    <property type="entry name" value="Transthyretin_CS"/>
</dbReference>
<keyword evidence="14" id="KW-0732">Signal</keyword>
<sequence length="328" mass="36536">MNYLPSFKRYRSISLALLLLTSPSLTTQAAEDNCFAMNKPKVKDLTSDNIVDLLGGIYEHSQWVAQELVTAHDPSSFNSISELAATMKSIVDGASREQKMDLLLKHPDLCQKIEQRKKLTADSQAEQSKAGLSDLTAEELELFNKLNDEYKAKFGFPFILAVRNASKYTVLSALAGRVKHTVEKEFVDALAQVHKIAWMRLLDKIDYSDAKGFLTCHVLDTANGIPAEKMRITLHRLSEPAGLVGEFLTNDDGRLEGGPALKGGDQFMVGEYEWTFYVADYFASKGNFVSGTPFLNTIPLRFGIDNPDDHYHVPLLVSPWGFSTYRGS</sequence>
<dbReference type="InterPro" id="IPR014306">
    <property type="entry name" value="Hydroxyisourate_hydrolase"/>
</dbReference>
<dbReference type="Gene3D" id="1.10.3330.10">
    <property type="entry name" value="Oxo-4-hydroxy-4-carboxy-5-ureidoimidazoline decarboxylase"/>
    <property type="match status" value="1"/>
</dbReference>
<feature type="domain" description="Oxo-4-hydroxy-4-carboxy-5-ureidoimidazoline decarboxylase" evidence="16">
    <location>
        <begin position="45"/>
        <end position="201"/>
    </location>
</feature>
<feature type="domain" description="Transthyretin/hydroxyisourate hydrolase" evidence="15">
    <location>
        <begin position="214"/>
        <end position="327"/>
    </location>
</feature>
<dbReference type="Gene3D" id="2.60.40.180">
    <property type="entry name" value="Transthyretin/hydroxyisourate hydrolase domain"/>
    <property type="match status" value="1"/>
</dbReference>
<evidence type="ECO:0000256" key="12">
    <source>
        <dbReference type="ARBA" id="ARBA00030624"/>
    </source>
</evidence>
<keyword evidence="8" id="KW-0659">Purine metabolism</keyword>
<dbReference type="InterPro" id="IPR017580">
    <property type="entry name" value="OHCU_decarboxylase-1"/>
</dbReference>
<evidence type="ECO:0000256" key="10">
    <source>
        <dbReference type="ARBA" id="ARBA00022801"/>
    </source>
</evidence>
<feature type="chain" id="PRO_5012351376" description="Parahox neighbor" evidence="14">
    <location>
        <begin position="30"/>
        <end position="328"/>
    </location>
</feature>
<accession>A0A1Z5KDX8</accession>
<evidence type="ECO:0000259" key="15">
    <source>
        <dbReference type="Pfam" id="PF00576"/>
    </source>
</evidence>
<dbReference type="Pfam" id="PF00576">
    <property type="entry name" value="Transthyretin"/>
    <property type="match status" value="1"/>
</dbReference>
<dbReference type="PANTHER" id="PTHR43466">
    <property type="entry name" value="2-OXO-4-HYDROXY-4-CARBOXY-5-UREIDOIMIDAZOLINE DECARBOXYLASE-RELATED"/>
    <property type="match status" value="1"/>
</dbReference>
<keyword evidence="11" id="KW-0456">Lyase</keyword>
<evidence type="ECO:0000256" key="4">
    <source>
        <dbReference type="ARBA" id="ARBA00004754"/>
    </source>
</evidence>
<proteinExistence type="inferred from homology"/>
<dbReference type="PROSITE" id="PS00768">
    <property type="entry name" value="TRANSTHYRETIN_1"/>
    <property type="match status" value="1"/>
</dbReference>
<keyword evidence="18" id="KW-1185">Reference proteome</keyword>
<evidence type="ECO:0000256" key="8">
    <source>
        <dbReference type="ARBA" id="ARBA00022631"/>
    </source>
</evidence>
<dbReference type="NCBIfam" id="TIGR02962">
    <property type="entry name" value="hdxy_isourate"/>
    <property type="match status" value="1"/>
</dbReference>
<comment type="catalytic activity">
    <reaction evidence="1">
        <text>5-hydroxyisourate + H2O = 5-hydroxy-2-oxo-4-ureido-2,5-dihydro-1H-imidazole-5-carboxylate + H(+)</text>
        <dbReference type="Rhea" id="RHEA:23736"/>
        <dbReference type="ChEBI" id="CHEBI:15377"/>
        <dbReference type="ChEBI" id="CHEBI:15378"/>
        <dbReference type="ChEBI" id="CHEBI:18072"/>
        <dbReference type="ChEBI" id="CHEBI:58639"/>
        <dbReference type="EC" id="3.5.2.17"/>
    </reaction>
</comment>
<evidence type="ECO:0000256" key="5">
    <source>
        <dbReference type="ARBA" id="ARBA00005793"/>
    </source>
</evidence>
<comment type="caution">
    <text evidence="17">The sequence shown here is derived from an EMBL/GenBank/DDBJ whole genome shotgun (WGS) entry which is preliminary data.</text>
</comment>
<dbReference type="GO" id="GO:0006144">
    <property type="term" value="P:purine nucleobase metabolic process"/>
    <property type="evidence" value="ECO:0007669"/>
    <property type="project" value="UniProtKB-KW"/>
</dbReference>
<dbReference type="Pfam" id="PF09349">
    <property type="entry name" value="OHCU_decarbox"/>
    <property type="match status" value="1"/>
</dbReference>
<feature type="signal peptide" evidence="14">
    <location>
        <begin position="1"/>
        <end position="29"/>
    </location>
</feature>
<dbReference type="InterPro" id="IPR023416">
    <property type="entry name" value="Transthyretin/HIU_hydrolase_d"/>
</dbReference>
<dbReference type="EC" id="4.1.1.97" evidence="6"/>
<dbReference type="SUPFAM" id="SSF158694">
    <property type="entry name" value="UraD-Like"/>
    <property type="match status" value="1"/>
</dbReference>
<name>A0A1Z5KDX8_FISSO</name>
<comment type="function">
    <text evidence="3">Catalyzes the stereoselective decarboxylation of 2-oxo-4-hydroxy-4-carboxy-5-ureidoimidazoline (OHCU) to (S)-allantoin.</text>
</comment>
<reference evidence="17 18" key="1">
    <citation type="journal article" date="2015" name="Plant Cell">
        <title>Oil accumulation by the oleaginous diatom Fistulifera solaris as revealed by the genome and transcriptome.</title>
        <authorList>
            <person name="Tanaka T."/>
            <person name="Maeda Y."/>
            <person name="Veluchamy A."/>
            <person name="Tanaka M."/>
            <person name="Abida H."/>
            <person name="Marechal E."/>
            <person name="Bowler C."/>
            <person name="Muto M."/>
            <person name="Sunaga Y."/>
            <person name="Tanaka M."/>
            <person name="Yoshino T."/>
            <person name="Taniguchi T."/>
            <person name="Fukuda Y."/>
            <person name="Nemoto M."/>
            <person name="Matsumoto M."/>
            <person name="Wong P.S."/>
            <person name="Aburatani S."/>
            <person name="Fujibuchi W."/>
        </authorList>
    </citation>
    <scope>NUCLEOTIDE SEQUENCE [LARGE SCALE GENOMIC DNA]</scope>
    <source>
        <strain evidence="17 18">JPCC DA0580</strain>
    </source>
</reference>
<comment type="pathway">
    <text evidence="4">Purine metabolism; urate degradation; (S)-allantoin from urate: step 3/3.</text>
</comment>
<dbReference type="GO" id="GO:0005777">
    <property type="term" value="C:peroxisome"/>
    <property type="evidence" value="ECO:0007669"/>
    <property type="project" value="TreeGrafter"/>
</dbReference>
<dbReference type="GO" id="GO:0000255">
    <property type="term" value="P:allantoin metabolic process"/>
    <property type="evidence" value="ECO:0007669"/>
    <property type="project" value="InterPro"/>
</dbReference>
<dbReference type="NCBIfam" id="TIGR03164">
    <property type="entry name" value="UHCUDC"/>
    <property type="match status" value="1"/>
</dbReference>
<evidence type="ECO:0000256" key="14">
    <source>
        <dbReference type="SAM" id="SignalP"/>
    </source>
</evidence>
<evidence type="ECO:0000256" key="3">
    <source>
        <dbReference type="ARBA" id="ARBA00002506"/>
    </source>
</evidence>
<evidence type="ECO:0000256" key="7">
    <source>
        <dbReference type="ARBA" id="ARBA00012609"/>
    </source>
</evidence>
<dbReference type="GO" id="GO:0019628">
    <property type="term" value="P:urate catabolic process"/>
    <property type="evidence" value="ECO:0007669"/>
    <property type="project" value="UniProtKB-UniPathway"/>
</dbReference>
<dbReference type="InterPro" id="IPR036778">
    <property type="entry name" value="OHCU_decarboxylase_sf"/>
</dbReference>
<dbReference type="EMBL" id="BDSP01000207">
    <property type="protein sequence ID" value="GAX24168.1"/>
    <property type="molecule type" value="Genomic_DNA"/>
</dbReference>
<keyword evidence="10 17" id="KW-0378">Hydrolase</keyword>
<dbReference type="AlphaFoldDB" id="A0A1Z5KDX8"/>
<evidence type="ECO:0000256" key="13">
    <source>
        <dbReference type="ARBA" id="ARBA00032116"/>
    </source>
</evidence>
<dbReference type="OrthoDB" id="10265230at2759"/>
<dbReference type="InParanoid" id="A0A1Z5KDX8"/>
<evidence type="ECO:0000313" key="18">
    <source>
        <dbReference type="Proteomes" id="UP000198406"/>
    </source>
</evidence>
<dbReference type="SUPFAM" id="SSF49472">
    <property type="entry name" value="Transthyretin (synonym: prealbumin)"/>
    <property type="match status" value="1"/>
</dbReference>
<evidence type="ECO:0000256" key="2">
    <source>
        <dbReference type="ARBA" id="ARBA00001163"/>
    </source>
</evidence>
<protein>
    <recommendedName>
        <fullName evidence="13">Parahox neighbor</fullName>
        <ecNumber evidence="7">3.5.2.17</ecNumber>
        <ecNumber evidence="6">4.1.1.97</ecNumber>
    </recommendedName>
    <alternativeName>
        <fullName evidence="12">Ureidoimidazoline (2-oxo-4-hydroxy-4-carboxy-5-) decarboxylase</fullName>
    </alternativeName>
</protein>
<comment type="similarity">
    <text evidence="5">Belongs to the OHCU decarboxylase family.</text>
</comment>
<evidence type="ECO:0000256" key="11">
    <source>
        <dbReference type="ARBA" id="ARBA00023239"/>
    </source>
</evidence>
<dbReference type="GO" id="GO:0033971">
    <property type="term" value="F:hydroxyisourate hydrolase activity"/>
    <property type="evidence" value="ECO:0007669"/>
    <property type="project" value="UniProtKB-EC"/>
</dbReference>
<dbReference type="UniPathway" id="UPA00394">
    <property type="reaction ID" value="UER00652"/>
</dbReference>
<dbReference type="EC" id="3.5.2.17" evidence="7"/>
<dbReference type="InterPro" id="IPR023418">
    <property type="entry name" value="Thyroxine_BS"/>
</dbReference>
<comment type="catalytic activity">
    <reaction evidence="2">
        <text>5-hydroxy-2-oxo-4-ureido-2,5-dihydro-1H-imidazole-5-carboxylate + H(+) = (S)-allantoin + CO2</text>
        <dbReference type="Rhea" id="RHEA:26301"/>
        <dbReference type="ChEBI" id="CHEBI:15378"/>
        <dbReference type="ChEBI" id="CHEBI:15678"/>
        <dbReference type="ChEBI" id="CHEBI:16526"/>
        <dbReference type="ChEBI" id="CHEBI:58639"/>
        <dbReference type="EC" id="4.1.1.97"/>
    </reaction>
</comment>
<dbReference type="PROSITE" id="PS00769">
    <property type="entry name" value="TRANSTHYRETIN_2"/>
    <property type="match status" value="1"/>
</dbReference>
<evidence type="ECO:0000313" key="17">
    <source>
        <dbReference type="EMBL" id="GAX24168.1"/>
    </source>
</evidence>
<dbReference type="InterPro" id="IPR036817">
    <property type="entry name" value="Transthyretin/HIU_hydrolase_sf"/>
</dbReference>